<sequence length="82" mass="9141">VLALFEEGEETTTAFVEPLVILLILIANAVIGVWQERNAESAIEALKEYEPEMGKVYRMDRKAIQRIKARDIVPGDIVEVAG</sequence>
<dbReference type="InterPro" id="IPR023298">
    <property type="entry name" value="ATPase_P-typ_TM_dom_sf"/>
</dbReference>
<evidence type="ECO:0000256" key="1">
    <source>
        <dbReference type="SAM" id="Phobius"/>
    </source>
</evidence>
<accession>A0ABV0RS18</accession>
<keyword evidence="3" id="KW-1185">Reference proteome</keyword>
<dbReference type="PANTHER" id="PTHR42861">
    <property type="entry name" value="CALCIUM-TRANSPORTING ATPASE"/>
    <property type="match status" value="1"/>
</dbReference>
<proteinExistence type="predicted"/>
<dbReference type="Gene3D" id="1.20.1110.10">
    <property type="entry name" value="Calcium-transporting ATPase, transmembrane domain"/>
    <property type="match status" value="1"/>
</dbReference>
<dbReference type="EMBL" id="JAHRIN010056388">
    <property type="protein sequence ID" value="MEQ2211050.1"/>
    <property type="molecule type" value="Genomic_DNA"/>
</dbReference>
<evidence type="ECO:0000313" key="2">
    <source>
        <dbReference type="EMBL" id="MEQ2211050.1"/>
    </source>
</evidence>
<evidence type="ECO:0000313" key="3">
    <source>
        <dbReference type="Proteomes" id="UP001434883"/>
    </source>
</evidence>
<protein>
    <submittedName>
        <fullName evidence="2">Sarcoplasmic/endoplasmic reticulum calcium ATPase 1</fullName>
    </submittedName>
</protein>
<dbReference type="Proteomes" id="UP001434883">
    <property type="component" value="Unassembled WGS sequence"/>
</dbReference>
<feature type="non-terminal residue" evidence="2">
    <location>
        <position position="1"/>
    </location>
</feature>
<gene>
    <name evidence="2" type="primary">ATP2A1_2</name>
    <name evidence="2" type="ORF">XENOCAPTIV_025052</name>
</gene>
<keyword evidence="1" id="KW-0812">Transmembrane</keyword>
<keyword evidence="1" id="KW-1133">Transmembrane helix</keyword>
<dbReference type="SUPFAM" id="SSF81665">
    <property type="entry name" value="Calcium ATPase, transmembrane domain M"/>
    <property type="match status" value="1"/>
</dbReference>
<dbReference type="Gene3D" id="2.70.150.10">
    <property type="entry name" value="Calcium-transporting ATPase, cytoplasmic transduction domain A"/>
    <property type="match status" value="1"/>
</dbReference>
<keyword evidence="1" id="KW-0472">Membrane</keyword>
<organism evidence="2 3">
    <name type="scientific">Xenoophorus captivus</name>
    <dbReference type="NCBI Taxonomy" id="1517983"/>
    <lineage>
        <taxon>Eukaryota</taxon>
        <taxon>Metazoa</taxon>
        <taxon>Chordata</taxon>
        <taxon>Craniata</taxon>
        <taxon>Vertebrata</taxon>
        <taxon>Euteleostomi</taxon>
        <taxon>Actinopterygii</taxon>
        <taxon>Neopterygii</taxon>
        <taxon>Teleostei</taxon>
        <taxon>Neoteleostei</taxon>
        <taxon>Acanthomorphata</taxon>
        <taxon>Ovalentaria</taxon>
        <taxon>Atherinomorphae</taxon>
        <taxon>Cyprinodontiformes</taxon>
        <taxon>Goodeidae</taxon>
        <taxon>Xenoophorus</taxon>
    </lineage>
</organism>
<feature type="transmembrane region" description="Helical" evidence="1">
    <location>
        <begin position="15"/>
        <end position="34"/>
    </location>
</feature>
<reference evidence="2 3" key="1">
    <citation type="submission" date="2021-06" db="EMBL/GenBank/DDBJ databases">
        <authorList>
            <person name="Palmer J.M."/>
        </authorList>
    </citation>
    <scope>NUCLEOTIDE SEQUENCE [LARGE SCALE GENOMIC DNA]</scope>
    <source>
        <strain evidence="2 3">XC_2019</strain>
        <tissue evidence="2">Muscle</tissue>
    </source>
</reference>
<name>A0ABV0RS18_9TELE</name>
<comment type="caution">
    <text evidence="2">The sequence shown here is derived from an EMBL/GenBank/DDBJ whole genome shotgun (WGS) entry which is preliminary data.</text>
</comment>